<keyword evidence="2" id="KW-1185">Reference proteome</keyword>
<dbReference type="EMBL" id="BAAATD010000027">
    <property type="protein sequence ID" value="GAA2638938.1"/>
    <property type="molecule type" value="Genomic_DNA"/>
</dbReference>
<accession>A0ABN3QYY0</accession>
<dbReference type="Proteomes" id="UP001501509">
    <property type="component" value="Unassembled WGS sequence"/>
</dbReference>
<evidence type="ECO:0000313" key="1">
    <source>
        <dbReference type="EMBL" id="GAA2638938.1"/>
    </source>
</evidence>
<gene>
    <name evidence="1" type="ORF">GCM10010411_93810</name>
</gene>
<reference evidence="1 2" key="1">
    <citation type="journal article" date="2019" name="Int. J. Syst. Evol. Microbiol.">
        <title>The Global Catalogue of Microorganisms (GCM) 10K type strain sequencing project: providing services to taxonomists for standard genome sequencing and annotation.</title>
        <authorList>
            <consortium name="The Broad Institute Genomics Platform"/>
            <consortium name="The Broad Institute Genome Sequencing Center for Infectious Disease"/>
            <person name="Wu L."/>
            <person name="Ma J."/>
        </authorList>
    </citation>
    <scope>NUCLEOTIDE SEQUENCE [LARGE SCALE GENOMIC DNA]</scope>
    <source>
        <strain evidence="1 2">JCM 6833</strain>
    </source>
</reference>
<proteinExistence type="predicted"/>
<name>A0ABN3QYY0_9ACTN</name>
<evidence type="ECO:0000313" key="2">
    <source>
        <dbReference type="Proteomes" id="UP001501509"/>
    </source>
</evidence>
<protein>
    <recommendedName>
        <fullName evidence="3">Membrane transporter protein</fullName>
    </recommendedName>
</protein>
<comment type="caution">
    <text evidence="1">The sequence shown here is derived from an EMBL/GenBank/DDBJ whole genome shotgun (WGS) entry which is preliminary data.</text>
</comment>
<sequence length="47" mass="4621">MGPALLIGCGTPLGGWLGALVGQRLSPALLRGLIAATGLASVTYLLS</sequence>
<organism evidence="1 2">
    <name type="scientific">Actinomadura fulvescens</name>
    <dbReference type="NCBI Taxonomy" id="46160"/>
    <lineage>
        <taxon>Bacteria</taxon>
        <taxon>Bacillati</taxon>
        <taxon>Actinomycetota</taxon>
        <taxon>Actinomycetes</taxon>
        <taxon>Streptosporangiales</taxon>
        <taxon>Thermomonosporaceae</taxon>
        <taxon>Actinomadura</taxon>
    </lineage>
</organism>
<dbReference type="RefSeq" id="WP_344549284.1">
    <property type="nucleotide sequence ID" value="NZ_BAAATD010000027.1"/>
</dbReference>
<evidence type="ECO:0008006" key="3">
    <source>
        <dbReference type="Google" id="ProtNLM"/>
    </source>
</evidence>